<feature type="transmembrane region" description="Helical" evidence="11">
    <location>
        <begin position="783"/>
        <end position="801"/>
    </location>
</feature>
<feature type="transmembrane region" description="Helical" evidence="11">
    <location>
        <begin position="573"/>
        <end position="592"/>
    </location>
</feature>
<gene>
    <name evidence="13" type="ORF">APTSU1_000649000</name>
</gene>
<dbReference type="Pfam" id="PF01094">
    <property type="entry name" value="ANF_receptor"/>
    <property type="match status" value="1"/>
</dbReference>
<organism evidence="13 14">
    <name type="scientific">Apodemus speciosus</name>
    <name type="common">Large Japanese field mouse</name>
    <dbReference type="NCBI Taxonomy" id="105296"/>
    <lineage>
        <taxon>Eukaryota</taxon>
        <taxon>Metazoa</taxon>
        <taxon>Chordata</taxon>
        <taxon>Craniata</taxon>
        <taxon>Vertebrata</taxon>
        <taxon>Euteleostomi</taxon>
        <taxon>Mammalia</taxon>
        <taxon>Eutheria</taxon>
        <taxon>Euarchontoglires</taxon>
        <taxon>Glires</taxon>
        <taxon>Rodentia</taxon>
        <taxon>Myomorpha</taxon>
        <taxon>Muroidea</taxon>
        <taxon>Muridae</taxon>
        <taxon>Murinae</taxon>
        <taxon>Apodemus</taxon>
    </lineage>
</organism>
<feature type="transmembrane region" description="Helical" evidence="11">
    <location>
        <begin position="863"/>
        <end position="883"/>
    </location>
</feature>
<dbReference type="InterPro" id="IPR017978">
    <property type="entry name" value="GPCR_3_C"/>
</dbReference>
<evidence type="ECO:0000256" key="7">
    <source>
        <dbReference type="ARBA" id="ARBA00023136"/>
    </source>
</evidence>
<comment type="subcellular location">
    <subcellularLocation>
        <location evidence="1">Cell membrane</location>
        <topology evidence="1">Multi-pass membrane protein</topology>
    </subcellularLocation>
</comment>
<feature type="domain" description="G-protein coupled receptors family 3 profile" evidence="12">
    <location>
        <begin position="669"/>
        <end position="931"/>
    </location>
</feature>
<dbReference type="SUPFAM" id="SSF53822">
    <property type="entry name" value="Periplasmic binding protein-like I"/>
    <property type="match status" value="1"/>
</dbReference>
<evidence type="ECO:0000256" key="1">
    <source>
        <dbReference type="ARBA" id="ARBA00004651"/>
    </source>
</evidence>
<evidence type="ECO:0000256" key="5">
    <source>
        <dbReference type="ARBA" id="ARBA00022989"/>
    </source>
</evidence>
<keyword evidence="14" id="KW-1185">Reference proteome</keyword>
<keyword evidence="5 11" id="KW-1133">Transmembrane helix</keyword>
<dbReference type="InterPro" id="IPR000337">
    <property type="entry name" value="GPCR_3"/>
</dbReference>
<dbReference type="Proteomes" id="UP001623349">
    <property type="component" value="Unassembled WGS sequence"/>
</dbReference>
<evidence type="ECO:0000256" key="11">
    <source>
        <dbReference type="SAM" id="Phobius"/>
    </source>
</evidence>
<dbReference type="Pfam" id="PF07562">
    <property type="entry name" value="NCD3G"/>
    <property type="match status" value="1"/>
</dbReference>
<feature type="transmembrane region" description="Helical" evidence="11">
    <location>
        <begin position="895"/>
        <end position="918"/>
    </location>
</feature>
<feature type="transmembrane region" description="Helical" evidence="11">
    <location>
        <begin position="294"/>
        <end position="313"/>
    </location>
</feature>
<feature type="transmembrane region" description="Helical" evidence="11">
    <location>
        <begin position="828"/>
        <end position="851"/>
    </location>
</feature>
<dbReference type="PANTHER" id="PTHR24061:SF536">
    <property type="entry name" value="VOMERONASAL 2, RECEPTOR 19-RELATED"/>
    <property type="match status" value="1"/>
</dbReference>
<evidence type="ECO:0000256" key="9">
    <source>
        <dbReference type="ARBA" id="ARBA00023180"/>
    </source>
</evidence>
<dbReference type="InterPro" id="IPR004073">
    <property type="entry name" value="GPCR_3_vmron_rcpt_2"/>
</dbReference>
<feature type="transmembrane region" description="Helical" evidence="11">
    <location>
        <begin position="706"/>
        <end position="727"/>
    </location>
</feature>
<evidence type="ECO:0000313" key="14">
    <source>
        <dbReference type="Proteomes" id="UP001623349"/>
    </source>
</evidence>
<dbReference type="InterPro" id="IPR017979">
    <property type="entry name" value="GPCR_3_CS"/>
</dbReference>
<dbReference type="InterPro" id="IPR038550">
    <property type="entry name" value="GPCR_3_9-Cys_sf"/>
</dbReference>
<feature type="transmembrane region" description="Helical" evidence="11">
    <location>
        <begin position="235"/>
        <end position="256"/>
    </location>
</feature>
<dbReference type="PROSITE" id="PS00981">
    <property type="entry name" value="G_PROTEIN_RECEP_F3_3"/>
    <property type="match status" value="1"/>
</dbReference>
<comment type="caution">
    <text evidence="13">The sequence shown here is derived from an EMBL/GenBank/DDBJ whole genome shotgun (WGS) entry which is preliminary data.</text>
</comment>
<reference evidence="13 14" key="1">
    <citation type="submission" date="2024-08" db="EMBL/GenBank/DDBJ databases">
        <title>The draft genome of Apodemus speciosus.</title>
        <authorList>
            <person name="Nabeshima K."/>
            <person name="Suzuki S."/>
            <person name="Onuma M."/>
        </authorList>
    </citation>
    <scope>NUCLEOTIDE SEQUENCE [LARGE SCALE GENOMIC DNA]</scope>
    <source>
        <strain evidence="13">IB14-021</strain>
    </source>
</reference>
<feature type="transmembrane region" description="Helical" evidence="11">
    <location>
        <begin position="739"/>
        <end position="763"/>
    </location>
</feature>
<dbReference type="InterPro" id="IPR028082">
    <property type="entry name" value="Peripla_BP_I"/>
</dbReference>
<name>A0ABQ0EWK0_APOSI</name>
<keyword evidence="6" id="KW-0297">G-protein coupled receptor</keyword>
<dbReference type="Pfam" id="PF00003">
    <property type="entry name" value="7tm_3"/>
    <property type="match status" value="1"/>
</dbReference>
<proteinExistence type="predicted"/>
<evidence type="ECO:0000256" key="6">
    <source>
        <dbReference type="ARBA" id="ARBA00023040"/>
    </source>
</evidence>
<dbReference type="Gene3D" id="2.10.50.30">
    <property type="entry name" value="GPCR, family 3, nine cysteines domain"/>
    <property type="match status" value="1"/>
</dbReference>
<dbReference type="PRINTS" id="PR01535">
    <property type="entry name" value="VOMERONASL2R"/>
</dbReference>
<keyword evidence="9" id="KW-0325">Glycoprotein</keyword>
<keyword evidence="2" id="KW-1003">Cell membrane</keyword>
<accession>A0ABQ0EWK0</accession>
<dbReference type="InterPro" id="IPR011500">
    <property type="entry name" value="GPCR_3_9-Cys_dom"/>
</dbReference>
<dbReference type="EMBL" id="BAAFST010000006">
    <property type="protein sequence ID" value="GAB1291260.1"/>
    <property type="molecule type" value="Genomic_DNA"/>
</dbReference>
<dbReference type="InterPro" id="IPR000068">
    <property type="entry name" value="GPCR_3_Ca_sens_rcpt-rel"/>
</dbReference>
<dbReference type="InterPro" id="IPR001828">
    <property type="entry name" value="ANF_lig-bd_rcpt"/>
</dbReference>
<keyword evidence="4" id="KW-0732">Signal</keyword>
<dbReference type="PRINTS" id="PR00248">
    <property type="entry name" value="GPCRMGR"/>
</dbReference>
<evidence type="ECO:0000313" key="13">
    <source>
        <dbReference type="EMBL" id="GAB1291260.1"/>
    </source>
</evidence>
<dbReference type="PROSITE" id="PS50259">
    <property type="entry name" value="G_PROTEIN_RECEP_F3_4"/>
    <property type="match status" value="1"/>
</dbReference>
<keyword evidence="8 13" id="KW-0675">Receptor</keyword>
<dbReference type="Gene3D" id="3.40.50.2300">
    <property type="match status" value="3"/>
</dbReference>
<dbReference type="PANTHER" id="PTHR24061">
    <property type="entry name" value="CALCIUM-SENSING RECEPTOR-RELATED"/>
    <property type="match status" value="1"/>
</dbReference>
<feature type="transmembrane region" description="Helical" evidence="11">
    <location>
        <begin position="319"/>
        <end position="337"/>
    </location>
</feature>
<evidence type="ECO:0000256" key="3">
    <source>
        <dbReference type="ARBA" id="ARBA00022692"/>
    </source>
</evidence>
<evidence type="ECO:0000256" key="8">
    <source>
        <dbReference type="ARBA" id="ARBA00023170"/>
    </source>
</evidence>
<keyword evidence="10" id="KW-0807">Transducer</keyword>
<feature type="transmembrane region" description="Helical" evidence="11">
    <location>
        <begin position="669"/>
        <end position="694"/>
    </location>
</feature>
<dbReference type="CDD" id="cd15283">
    <property type="entry name" value="7tmC_V2R_pheromone"/>
    <property type="match status" value="1"/>
</dbReference>
<evidence type="ECO:0000256" key="10">
    <source>
        <dbReference type="ARBA" id="ARBA00023224"/>
    </source>
</evidence>
<evidence type="ECO:0000256" key="4">
    <source>
        <dbReference type="ARBA" id="ARBA00022729"/>
    </source>
</evidence>
<keyword evidence="3 11" id="KW-0812">Transmembrane</keyword>
<keyword evidence="7 11" id="KW-0472">Membrane</keyword>
<evidence type="ECO:0000256" key="2">
    <source>
        <dbReference type="ARBA" id="ARBA00022475"/>
    </source>
</evidence>
<protein>
    <submittedName>
        <fullName evidence="13">Vomeronasal 2, receptor 23</fullName>
    </submittedName>
</protein>
<sequence>MLLSPGREQISCFSLSIPASPGYYQDGHFVVGGLFSLRVTARDRRIKFGFNDAMNIPEAVIVNLTKNYQHMLAMVFAIEKINKDPNILFNMSLGFYLFNVDFFETKAMERSMALLSGESPPIPNYSCRPEKSDKLVAVIGGISTGISAQISQVLSLYNVPQVLEDESFEVTDLQIIVFDWYCLNGHQEIDTLWPFLICSIKGQRKRKISYAPFDLSLGTRVQLQSPYQFPVHTAALYQGIIQLLLYFTWVWVGLVVPDDMRGELFIKEITEEMFNHGICVAFAKKGPEFPSGGVVRWYQLIVSLVVTHVILAFGDTHDFMMLISLIICCGTFGNIWITTCDRFTTMLPFKQNQLYTYFGGALSFSVHKDEILGFKDFQKSVQPRKYPHDIFIQHVWSILFECPHFYEHGVRKLSQCEQNGSLSTRPLNVWDMNTSPLSYKVHAAVYAIAQALHEELALRVDGDSFDKGGLQAPFPWKLHPSLQKGQLGRSISEDNVVNQEISATKLDIFNYQSLQSGTKAQVKVGEFVFESHSVQHLSLNDNLINLGEHHNQDTTMTYLEGKRKKKKRKRKHLGQLFGWIIVVKDLVEVTAFGTPFSVCRQSCLLGFSKTQIHGNTFCCYDCVPCPAGEITNETDMDQCFKCPEDQYPNKQRNQCLPKVMAFLSHEDTLGAILISVAIILSALSAMILGLFIHYRDTPIVRANNRNLSYVLLVSLMLCFFCSLIFIGQPRTVTCVLRQMIFGVVFSVAVSAILAKTFIVVVAFKAIKPGNTLQMWMVTRLSNAIVCCGSIVQVCICAVWLGTYPPFPDVDMQSEYGQIILFCNEGSTFAFYCVLGYLGFLASLSLLIAFLARRLPDTFNEAKTITFSMMVFCSVWISFIPTYLSSTGKTMVTVEIFSILASSAGLLGCMFLPKCYVILLRSGDHSRKKFFK</sequence>
<evidence type="ECO:0000259" key="12">
    <source>
        <dbReference type="PROSITE" id="PS50259"/>
    </source>
</evidence>